<proteinExistence type="predicted"/>
<dbReference type="EMBL" id="CM047580">
    <property type="protein sequence ID" value="KAI9920723.1"/>
    <property type="molecule type" value="Genomic_DNA"/>
</dbReference>
<gene>
    <name evidence="1" type="ORF">PsorP6_001046</name>
</gene>
<keyword evidence="2" id="KW-1185">Reference proteome</keyword>
<accession>A0ACC0WPD1</accession>
<comment type="caution">
    <text evidence="1">The sequence shown here is derived from an EMBL/GenBank/DDBJ whole genome shotgun (WGS) entry which is preliminary data.</text>
</comment>
<evidence type="ECO:0000313" key="1">
    <source>
        <dbReference type="EMBL" id="KAI9920723.1"/>
    </source>
</evidence>
<dbReference type="Proteomes" id="UP001163321">
    <property type="component" value="Chromosome 1"/>
</dbReference>
<protein>
    <submittedName>
        <fullName evidence="1">Uncharacterized protein</fullName>
    </submittedName>
</protein>
<sequence>METLPIDSYPSLAKPKIAINEFSHSKGFTVTRLRSKKDKSGLTKKVWLGCAHAGKYRNWREYLTEETRKRKNFNRRSGCPWQETIHRQVLVKSSDSKTAEVEVDVGEENVPLVGEQEWKIVIENPEHNHDVSKDLSAYPKARKLYEANRQTIKNMTSAGETPKVVLAALRQKMTDLPLVLEDIYNEKSRLRNEKLYVRIPLEVLFDDLHSAHIPHEYRRDLEGRITHLFFAPPPALELAREFPHVVLMDSTFLRTEMEDDYQWSITEIKKFLPAERLPKVVVTDWDLALMAAICVQMPDAHNILCSWHINKNVLANLRKHFESM</sequence>
<reference evidence="1 2" key="1">
    <citation type="journal article" date="2022" name="bioRxiv">
        <title>The genome of the oomycete Peronosclerospora sorghi, a cosmopolitan pathogen of maize and sorghum, is inflated with dispersed pseudogenes.</title>
        <authorList>
            <person name="Fletcher K."/>
            <person name="Martin F."/>
            <person name="Isakeit T."/>
            <person name="Cavanaugh K."/>
            <person name="Magill C."/>
            <person name="Michelmore R."/>
        </authorList>
    </citation>
    <scope>NUCLEOTIDE SEQUENCE [LARGE SCALE GENOMIC DNA]</scope>
    <source>
        <strain evidence="1">P6</strain>
    </source>
</reference>
<organism evidence="1 2">
    <name type="scientific">Peronosclerospora sorghi</name>
    <dbReference type="NCBI Taxonomy" id="230839"/>
    <lineage>
        <taxon>Eukaryota</taxon>
        <taxon>Sar</taxon>
        <taxon>Stramenopiles</taxon>
        <taxon>Oomycota</taxon>
        <taxon>Peronosporomycetes</taxon>
        <taxon>Peronosporales</taxon>
        <taxon>Peronosporaceae</taxon>
        <taxon>Peronosclerospora</taxon>
    </lineage>
</organism>
<evidence type="ECO:0000313" key="2">
    <source>
        <dbReference type="Proteomes" id="UP001163321"/>
    </source>
</evidence>
<name>A0ACC0WPD1_9STRA</name>